<keyword evidence="1" id="KW-0238">DNA-binding</keyword>
<proteinExistence type="predicted"/>
<keyword evidence="2" id="KW-1185">Reference proteome</keyword>
<dbReference type="GO" id="GO:0003677">
    <property type="term" value="F:DNA binding"/>
    <property type="evidence" value="ECO:0007669"/>
    <property type="project" value="UniProtKB-KW"/>
</dbReference>
<accession>A0A976XR54</accession>
<dbReference type="EMBL" id="OP171942">
    <property type="protein sequence ID" value="UVD42104.1"/>
    <property type="molecule type" value="Genomic_DNA"/>
</dbReference>
<name>A0A976XR54_9CAUD</name>
<sequence>MILLIGLITRTWRKLKMKRKNCVVGQRVKVKHLIGFDREHFSEGATGIIMRIDDVGDSELHVYVKFDGNNVTCERFLYPSQLRKVKGDAS</sequence>
<evidence type="ECO:0000313" key="2">
    <source>
        <dbReference type="Proteomes" id="UP001059346"/>
    </source>
</evidence>
<reference evidence="1" key="1">
    <citation type="submission" date="2022-08" db="EMBL/GenBank/DDBJ databases">
        <title>Characterization of terminal redundancy phage AbpL with therapeutic potential against Acinetobacter baumannii skin infections.</title>
        <authorList>
            <person name="Liu D."/>
            <person name="Lu S."/>
            <person name="Qian Y."/>
        </authorList>
    </citation>
    <scope>NUCLEOTIDE SEQUENCE</scope>
</reference>
<protein>
    <submittedName>
        <fullName evidence="1">DNA-binding protein</fullName>
    </submittedName>
</protein>
<organism evidence="1 2">
    <name type="scientific">Acinetobacter phage AbpL</name>
    <dbReference type="NCBI Taxonomy" id="2972532"/>
    <lineage>
        <taxon>Viruses</taxon>
        <taxon>Duplodnaviria</taxon>
        <taxon>Heunggongvirae</taxon>
        <taxon>Uroviricota</taxon>
        <taxon>Caudoviricetes</taxon>
        <taxon>Autographivirales</taxon>
        <taxon>Autoscriptoviridae</taxon>
        <taxon>Beijerinckvirinae</taxon>
        <taxon>Friunavirus</taxon>
        <taxon>Friunavirus AbpL</taxon>
    </lineage>
</organism>
<evidence type="ECO:0000313" key="1">
    <source>
        <dbReference type="EMBL" id="UVD42104.1"/>
    </source>
</evidence>
<dbReference type="Proteomes" id="UP001059346">
    <property type="component" value="Segment"/>
</dbReference>